<accession>A0ACC7PB53</accession>
<keyword evidence="1" id="KW-0378">Hydrolase</keyword>
<dbReference type="EMBL" id="JBJURJ010000020">
    <property type="protein sequence ID" value="MFM9331587.1"/>
    <property type="molecule type" value="Genomic_DNA"/>
</dbReference>
<reference evidence="1" key="1">
    <citation type="submission" date="2024-12" db="EMBL/GenBank/DDBJ databases">
        <authorList>
            <person name="Wu N."/>
        </authorList>
    </citation>
    <scope>NUCLEOTIDE SEQUENCE</scope>
    <source>
        <strain evidence="1">P15</strain>
    </source>
</reference>
<gene>
    <name evidence="1" type="ORF">ACI1P1_25135</name>
</gene>
<name>A0ACC7PB53_9BACL</name>
<protein>
    <submittedName>
        <fullName evidence="1">Glycosyl hydrolase family 95 catalytic domain-containing protein</fullName>
    </submittedName>
</protein>
<dbReference type="Proteomes" id="UP001631969">
    <property type="component" value="Unassembled WGS sequence"/>
</dbReference>
<organism evidence="1 2">
    <name type="scientific">Paenibacillus mesotrionivorans</name>
    <dbReference type="NCBI Taxonomy" id="3160968"/>
    <lineage>
        <taxon>Bacteria</taxon>
        <taxon>Bacillati</taxon>
        <taxon>Bacillota</taxon>
        <taxon>Bacilli</taxon>
        <taxon>Bacillales</taxon>
        <taxon>Paenibacillaceae</taxon>
        <taxon>Paenibacillus</taxon>
    </lineage>
</organism>
<proteinExistence type="predicted"/>
<evidence type="ECO:0000313" key="2">
    <source>
        <dbReference type="Proteomes" id="UP001631969"/>
    </source>
</evidence>
<keyword evidence="2" id="KW-1185">Reference proteome</keyword>
<sequence length="798" mass="89460">MKNTIIMNYPASWWRGRWRDALPAGNGRIGASVYGGVHEETVLLNHGELWWNGRTPPLPDVSAKLDETRRLLLAGETCRADRVLADALAEEGYEPRMSAPLPVGDLKLFMPQSAAFQDYSRRLHMDTGEISVDWTDGQTRYARRLFVSRTADAIVYELNRAGPASITAQIRLQLHDRQDFRKPVAAWPVAEELQITDNRLFYAAQKPEGGDFGAVAKVVCRSGSIRPAADGLVMEEADSVLILVKLFASGGREEMWGKLAEELDRLPESYEELLVPHKNEHGRLFHAMEFDLNAEGRELSAEQLLMQAYRGQAPDALMEKMWAFGRYLLVSATRAEGQPCHLYGLWCGEYDGLWAFHMVNENLQMMYWQALSGNMPELLLAVFGYMEELLEDFRINARQLFGCRGIYIPAPTAPGSGLLKHKHPHILHWTGGAGWISQHYYDYYLHTGDMEFLRNRALPFMREAALFYEDFFTLGEDGYWVSAPSNSPENTPGNYWQGPGHSMETTVNATMDFAIARELFTNLAEGAAAAGCYGEELPRWRAFLERIPPYQLNEDGAVREWMHPGFLDNYHHRHQSHLYPVFPGTEVARSGQPELFGGFVKAVEKRLVLGLKEQSGWSLAHMANNYARMGQGDEALECLDILSRSCVLPNLFTLHNDWRGMGIGVDMEWAPVQLDANMGWSSAVHEMLLFSKPGELHILPALPSRWRRGKAGPLLARGGVECSLSWDTEAGRMELELRSRQGGQQIELHLPPTAAAVPGYTLGAKGVVSKVAVGEAPLRLEIRLDSESTGQAGRHQHG</sequence>
<evidence type="ECO:0000313" key="1">
    <source>
        <dbReference type="EMBL" id="MFM9331587.1"/>
    </source>
</evidence>
<comment type="caution">
    <text evidence="1">The sequence shown here is derived from an EMBL/GenBank/DDBJ whole genome shotgun (WGS) entry which is preliminary data.</text>
</comment>